<feature type="domain" description="N-acetyltransferase" evidence="3">
    <location>
        <begin position="171"/>
        <end position="309"/>
    </location>
</feature>
<dbReference type="CDD" id="cd04301">
    <property type="entry name" value="NAT_SF"/>
    <property type="match status" value="1"/>
</dbReference>
<proteinExistence type="predicted"/>
<dbReference type="InterPro" id="IPR000182">
    <property type="entry name" value="GNAT_dom"/>
</dbReference>
<keyword evidence="1" id="KW-0808">Transferase</keyword>
<evidence type="ECO:0000256" key="1">
    <source>
        <dbReference type="ARBA" id="ARBA00022679"/>
    </source>
</evidence>
<sequence>MLVTEKYEIRNYTHEDAEQIGHFNKILELSYLYNKDFTVDNIYCVVNEINEICGVGHLEADQSWGLIDKVENNFTEDTRVYSLILNMSFNDTLTYPLELKDRLIKTLIERAYVLRKQYPNRKVSLKHYISSDNSEEMDYYLSKGFVSEKNHMIMERDLNEKIPYFPLPDQIKIKNWEMETIAEQQQYLKAEAEGDLDGLAWSIHRLQWFKGGPEWDTFTAFDGDKVVGSVMTWGIGENGAATESIFVLPSWRRRGIAKAVVTQALKFLKEKGKETATLCVLGHNKNAIALYQSLGYKVKYINVEFELQI</sequence>
<dbReference type="SUPFAM" id="SSF55729">
    <property type="entry name" value="Acyl-CoA N-acyltransferases (Nat)"/>
    <property type="match status" value="1"/>
</dbReference>
<keyword evidence="2" id="KW-0012">Acyltransferase</keyword>
<gene>
    <name evidence="4" type="ORF">Q5Y73_01970</name>
</gene>
<keyword evidence="5" id="KW-1185">Reference proteome</keyword>
<evidence type="ECO:0000313" key="5">
    <source>
        <dbReference type="Proteomes" id="UP001231941"/>
    </source>
</evidence>
<evidence type="ECO:0000259" key="3">
    <source>
        <dbReference type="PROSITE" id="PS51186"/>
    </source>
</evidence>
<dbReference type="PANTHER" id="PTHR43420">
    <property type="entry name" value="ACETYLTRANSFERASE"/>
    <property type="match status" value="1"/>
</dbReference>
<name>A0ABT9IVM6_9BACL</name>
<dbReference type="Gene3D" id="3.40.630.30">
    <property type="match status" value="1"/>
</dbReference>
<organism evidence="4 5">
    <name type="scientific">Chengkuizengella axinellae</name>
    <dbReference type="NCBI Taxonomy" id="3064388"/>
    <lineage>
        <taxon>Bacteria</taxon>
        <taxon>Bacillati</taxon>
        <taxon>Bacillota</taxon>
        <taxon>Bacilli</taxon>
        <taxon>Bacillales</taxon>
        <taxon>Paenibacillaceae</taxon>
        <taxon>Chengkuizengella</taxon>
    </lineage>
</organism>
<evidence type="ECO:0000313" key="4">
    <source>
        <dbReference type="EMBL" id="MDP5272864.1"/>
    </source>
</evidence>
<comment type="caution">
    <text evidence="4">The sequence shown here is derived from an EMBL/GenBank/DDBJ whole genome shotgun (WGS) entry which is preliminary data.</text>
</comment>
<evidence type="ECO:0000256" key="2">
    <source>
        <dbReference type="ARBA" id="ARBA00023315"/>
    </source>
</evidence>
<dbReference type="Pfam" id="PF00583">
    <property type="entry name" value="Acetyltransf_1"/>
    <property type="match status" value="1"/>
</dbReference>
<dbReference type="InterPro" id="IPR050680">
    <property type="entry name" value="YpeA/RimI_acetyltransf"/>
</dbReference>
<accession>A0ABT9IVM6</accession>
<dbReference type="Proteomes" id="UP001231941">
    <property type="component" value="Unassembled WGS sequence"/>
</dbReference>
<reference evidence="4 5" key="1">
    <citation type="submission" date="2023-08" db="EMBL/GenBank/DDBJ databases">
        <authorList>
            <person name="Park J.-S."/>
        </authorList>
    </citation>
    <scope>NUCLEOTIDE SEQUENCE [LARGE SCALE GENOMIC DNA]</scope>
    <source>
        <strain evidence="4 5">2205SS18-9</strain>
    </source>
</reference>
<dbReference type="PROSITE" id="PS51186">
    <property type="entry name" value="GNAT"/>
    <property type="match status" value="1"/>
</dbReference>
<dbReference type="RefSeq" id="WP_305990167.1">
    <property type="nucleotide sequence ID" value="NZ_JAVAMP010000001.1"/>
</dbReference>
<protein>
    <submittedName>
        <fullName evidence="4">GNAT family N-acetyltransferase</fullName>
    </submittedName>
</protein>
<dbReference type="EMBL" id="JAVAMP010000001">
    <property type="protein sequence ID" value="MDP5272864.1"/>
    <property type="molecule type" value="Genomic_DNA"/>
</dbReference>
<dbReference type="InterPro" id="IPR016181">
    <property type="entry name" value="Acyl_CoA_acyltransferase"/>
</dbReference>